<dbReference type="PANTHER" id="PTHR11575">
    <property type="entry name" value="5'-NUCLEOTIDASE-RELATED"/>
    <property type="match status" value="1"/>
</dbReference>
<feature type="compositionally biased region" description="Polar residues" evidence="1">
    <location>
        <begin position="90"/>
        <end position="99"/>
    </location>
</feature>
<dbReference type="GO" id="GO:0046872">
    <property type="term" value="F:metal ion binding"/>
    <property type="evidence" value="ECO:0007669"/>
    <property type="project" value="InterPro"/>
</dbReference>
<sequence>MKKQDVSKCALLLSLFLAASSSQLVHAEEPVSDTASSLATNVTEKLPSADMNSESSDINATTDQLDATLAPKAEAITTETSEKTSSEASQSDTMAQTPVEGQSLNLRILSTTDLHTNLVNYDYYQDMPSQKLGLAKTAVLIDEARKENSNVVLVDNGDILQGTPLGTYKAIVDPIEVGEKHPMYAALEKLGFDASTLGNHEFNYGLDYLEKAMNSTSLPIVNANVIDLATNKPLFDTYKIIPQVVKSSATSS</sequence>
<dbReference type="InterPro" id="IPR006179">
    <property type="entry name" value="5_nucleotidase/apyrase"/>
</dbReference>
<dbReference type="EMBL" id="CP095081">
    <property type="protein sequence ID" value="WAI93374.1"/>
    <property type="molecule type" value="Genomic_DNA"/>
</dbReference>
<dbReference type="RefSeq" id="WP_129555244.1">
    <property type="nucleotide sequence ID" value="NZ_AP018726.1"/>
</dbReference>
<evidence type="ECO:0000259" key="3">
    <source>
        <dbReference type="Pfam" id="PF00149"/>
    </source>
</evidence>
<evidence type="ECO:0000313" key="5">
    <source>
        <dbReference type="Proteomes" id="UP001164948"/>
    </source>
</evidence>
<feature type="region of interest" description="Disordered" evidence="1">
    <location>
        <begin position="76"/>
        <end position="99"/>
    </location>
</feature>
<name>A0AAE9UMJ6_STRDY</name>
<feature type="signal peptide" evidence="2">
    <location>
        <begin position="1"/>
        <end position="27"/>
    </location>
</feature>
<dbReference type="AlphaFoldDB" id="A0AAE9UMJ6"/>
<feature type="chain" id="PRO_5041929632" evidence="2">
    <location>
        <begin position="28"/>
        <end position="252"/>
    </location>
</feature>
<evidence type="ECO:0000256" key="2">
    <source>
        <dbReference type="SAM" id="SignalP"/>
    </source>
</evidence>
<dbReference type="GO" id="GO:0000166">
    <property type="term" value="F:nucleotide binding"/>
    <property type="evidence" value="ECO:0007669"/>
    <property type="project" value="InterPro"/>
</dbReference>
<protein>
    <submittedName>
        <fullName evidence="4">Metallophosphoesterase</fullName>
    </submittedName>
</protein>
<dbReference type="GO" id="GO:0009166">
    <property type="term" value="P:nucleotide catabolic process"/>
    <property type="evidence" value="ECO:0007669"/>
    <property type="project" value="InterPro"/>
</dbReference>
<dbReference type="InterPro" id="IPR004843">
    <property type="entry name" value="Calcineurin-like_PHP"/>
</dbReference>
<dbReference type="PROSITE" id="PS00786">
    <property type="entry name" value="5_NUCLEOTIDASE_2"/>
    <property type="match status" value="1"/>
</dbReference>
<accession>A0AAE9UMJ6</accession>
<dbReference type="InterPro" id="IPR006146">
    <property type="entry name" value="5'-Nucleotdase_CS"/>
</dbReference>
<dbReference type="GO" id="GO:0030288">
    <property type="term" value="C:outer membrane-bounded periplasmic space"/>
    <property type="evidence" value="ECO:0007669"/>
    <property type="project" value="TreeGrafter"/>
</dbReference>
<dbReference type="PANTHER" id="PTHR11575:SF6">
    <property type="entry name" value="2',3'-CYCLIC-NUCLEOTIDE 2'-PHOSPHODIESTERASE_3'-NUCLEOTIDASE"/>
    <property type="match status" value="1"/>
</dbReference>
<gene>
    <name evidence="4" type="ORF">MP619_01840</name>
</gene>
<feature type="domain" description="Calcineurin-like phosphoesterase" evidence="3">
    <location>
        <begin position="106"/>
        <end position="219"/>
    </location>
</feature>
<organism evidence="4 5">
    <name type="scientific">Streptococcus dysgalactiae</name>
    <dbReference type="NCBI Taxonomy" id="1334"/>
    <lineage>
        <taxon>Bacteria</taxon>
        <taxon>Bacillati</taxon>
        <taxon>Bacillota</taxon>
        <taxon>Bacilli</taxon>
        <taxon>Lactobacillales</taxon>
        <taxon>Streptococcaceae</taxon>
        <taxon>Streptococcus</taxon>
    </lineage>
</organism>
<dbReference type="SUPFAM" id="SSF56300">
    <property type="entry name" value="Metallo-dependent phosphatases"/>
    <property type="match status" value="1"/>
</dbReference>
<dbReference type="InterPro" id="IPR029052">
    <property type="entry name" value="Metallo-depent_PP-like"/>
</dbReference>
<proteinExistence type="predicted"/>
<keyword evidence="2" id="KW-0732">Signal</keyword>
<dbReference type="GO" id="GO:0016788">
    <property type="term" value="F:hydrolase activity, acting on ester bonds"/>
    <property type="evidence" value="ECO:0007669"/>
    <property type="project" value="InterPro"/>
</dbReference>
<dbReference type="Pfam" id="PF00149">
    <property type="entry name" value="Metallophos"/>
    <property type="match status" value="1"/>
</dbReference>
<dbReference type="Gene3D" id="3.60.21.10">
    <property type="match status" value="1"/>
</dbReference>
<evidence type="ECO:0000256" key="1">
    <source>
        <dbReference type="SAM" id="MobiDB-lite"/>
    </source>
</evidence>
<dbReference type="Proteomes" id="UP001164948">
    <property type="component" value="Chromosome"/>
</dbReference>
<evidence type="ECO:0000313" key="4">
    <source>
        <dbReference type="EMBL" id="WAI93374.1"/>
    </source>
</evidence>
<reference evidence="4" key="1">
    <citation type="submission" date="2022-03" db="EMBL/GenBank/DDBJ databases">
        <title>Characterization and genomic analysis of a Streptococcus dysgalactiae associated with cultured channel catfish mortalities in China.</title>
        <authorList>
            <person name="Wang J."/>
            <person name="Geng Y."/>
        </authorList>
    </citation>
    <scope>NUCLEOTIDE SEQUENCE</scope>
    <source>
        <strain evidence="4">WJ001</strain>
    </source>
</reference>